<proteinExistence type="inferred from homology"/>
<organism evidence="3 4">
    <name type="scientific">Melghirimyces thermohalophilus</name>
    <dbReference type="NCBI Taxonomy" id="1236220"/>
    <lineage>
        <taxon>Bacteria</taxon>
        <taxon>Bacillati</taxon>
        <taxon>Bacillota</taxon>
        <taxon>Bacilli</taxon>
        <taxon>Bacillales</taxon>
        <taxon>Thermoactinomycetaceae</taxon>
        <taxon>Melghirimyces</taxon>
    </lineage>
</organism>
<dbReference type="Pfam" id="PF05389">
    <property type="entry name" value="MecA"/>
    <property type="match status" value="1"/>
</dbReference>
<evidence type="ECO:0000313" key="3">
    <source>
        <dbReference type="EMBL" id="SDC45180.1"/>
    </source>
</evidence>
<dbReference type="RefSeq" id="WP_091568449.1">
    <property type="nucleotide sequence ID" value="NZ_FMZA01000008.1"/>
</dbReference>
<dbReference type="InterPro" id="IPR038471">
    <property type="entry name" value="MecA_C_sf"/>
</dbReference>
<dbReference type="AlphaFoldDB" id="A0A1G6LPJ7"/>
<protein>
    <recommendedName>
        <fullName evidence="2">Adapter protein MecA</fullName>
    </recommendedName>
</protein>
<comment type="subunit">
    <text evidence="2">Homodimer.</text>
</comment>
<comment type="function">
    <text evidence="2">Enables the recognition and targeting of unfolded and aggregated proteins to the ClpC protease or to other proteins involved in proteolysis.</text>
</comment>
<dbReference type="OrthoDB" id="2085234at2"/>
<dbReference type="Gene3D" id="3.30.70.1950">
    <property type="match status" value="1"/>
</dbReference>
<gene>
    <name evidence="2" type="primary">mecA</name>
    <name evidence="3" type="ORF">SAMN04488112_10869</name>
</gene>
<comment type="similarity">
    <text evidence="1 2">Belongs to the MecA family.</text>
</comment>
<reference evidence="3 4" key="1">
    <citation type="submission" date="2016-10" db="EMBL/GenBank/DDBJ databases">
        <authorList>
            <person name="de Groot N.N."/>
        </authorList>
    </citation>
    <scope>NUCLEOTIDE SEQUENCE [LARGE SCALE GENOMIC DNA]</scope>
    <source>
        <strain evidence="3 4">DSM 45514</strain>
    </source>
</reference>
<name>A0A1G6LPJ7_9BACL</name>
<dbReference type="GO" id="GO:0030674">
    <property type="term" value="F:protein-macromolecule adaptor activity"/>
    <property type="evidence" value="ECO:0007669"/>
    <property type="project" value="UniProtKB-UniRule"/>
</dbReference>
<evidence type="ECO:0000256" key="2">
    <source>
        <dbReference type="HAMAP-Rule" id="MF_01124"/>
    </source>
</evidence>
<accession>A0A1G6LPJ7</accession>
<sequence>MRVERLSRDKIRFFLSMDDLMDRGIEKEDMWRDIPKVHELFNDMMDQAYQELGFEISGPVAVEVFALPAQGMVVVVTRGRVPSPSDLDELDGDDMYELEVTLEESDQVIFQFDDFEHLVQAAGSVRSLLGPLGRVYAYHDRYYLVLDTDMENETLQKGIAVLSEFGEVATVTEHVLQEYGKTIWDQGAVEEIVRYFA</sequence>
<dbReference type="NCBIfam" id="NF002781">
    <property type="entry name" value="PRK02899.1"/>
    <property type="match status" value="1"/>
</dbReference>
<dbReference type="HAMAP" id="MF_01124">
    <property type="entry name" value="MecA"/>
    <property type="match status" value="1"/>
</dbReference>
<evidence type="ECO:0000256" key="1">
    <source>
        <dbReference type="ARBA" id="ARBA00005397"/>
    </source>
</evidence>
<comment type="domain">
    <text evidence="2">The N-terminal domain probably binds unfolded/aggregated proteins; the C-terminal domain interacts with ClpC.</text>
</comment>
<dbReference type="STRING" id="1236220.SAMN04488112_10869"/>
<dbReference type="PANTHER" id="PTHR39161">
    <property type="entry name" value="ADAPTER PROTEIN MECA"/>
    <property type="match status" value="1"/>
</dbReference>
<evidence type="ECO:0000313" key="4">
    <source>
        <dbReference type="Proteomes" id="UP000199387"/>
    </source>
</evidence>
<keyword evidence="4" id="KW-1185">Reference proteome</keyword>
<dbReference type="EMBL" id="FMZA01000008">
    <property type="protein sequence ID" value="SDC45180.1"/>
    <property type="molecule type" value="Genomic_DNA"/>
</dbReference>
<dbReference type="Proteomes" id="UP000199387">
    <property type="component" value="Unassembled WGS sequence"/>
</dbReference>
<dbReference type="InterPro" id="IPR008681">
    <property type="entry name" value="Neg-reg_MecA"/>
</dbReference>
<dbReference type="PIRSF" id="PIRSF029008">
    <property type="entry name" value="MecA"/>
    <property type="match status" value="1"/>
</dbReference>
<dbReference type="PANTHER" id="PTHR39161:SF2">
    <property type="entry name" value="ADAPTER PROTEIN MECA 2"/>
    <property type="match status" value="1"/>
</dbReference>